<evidence type="ECO:0000256" key="2">
    <source>
        <dbReference type="SAM" id="Phobius"/>
    </source>
</evidence>
<protein>
    <recommendedName>
        <fullName evidence="5">PH domain-containing protein</fullName>
    </recommendedName>
</protein>
<gene>
    <name evidence="3" type="ORF">ACFO3J_22800</name>
</gene>
<dbReference type="RefSeq" id="WP_386432148.1">
    <property type="nucleotide sequence ID" value="NZ_JBHSBB010000014.1"/>
</dbReference>
<organism evidence="3 4">
    <name type="scientific">Streptomyces polygonati</name>
    <dbReference type="NCBI Taxonomy" id="1617087"/>
    <lineage>
        <taxon>Bacteria</taxon>
        <taxon>Bacillati</taxon>
        <taxon>Actinomycetota</taxon>
        <taxon>Actinomycetes</taxon>
        <taxon>Kitasatosporales</taxon>
        <taxon>Streptomycetaceae</taxon>
        <taxon>Streptomyces</taxon>
    </lineage>
</organism>
<feature type="transmembrane region" description="Helical" evidence="2">
    <location>
        <begin position="64"/>
        <end position="91"/>
    </location>
</feature>
<feature type="compositionally biased region" description="Polar residues" evidence="1">
    <location>
        <begin position="7"/>
        <end position="17"/>
    </location>
</feature>
<evidence type="ECO:0008006" key="5">
    <source>
        <dbReference type="Google" id="ProtNLM"/>
    </source>
</evidence>
<sequence length="187" mass="20043">MGRGFPSATTPSRSPARNGQGRGHLYDRHWTGHLRTALASSGAALGLATVLDAVAGTLTLPRAALWTGLSALVFGVLLPSRVTAGTGWLAVRGPLRKHRVRTDMLVDARLDGGIDRRLHLRDVFGARADIPPRVLSGNPFLWHELDRGARRSHRAGLLRDTAVLDVLAAEIDTAEARRLLESTGLGS</sequence>
<evidence type="ECO:0000256" key="1">
    <source>
        <dbReference type="SAM" id="MobiDB-lite"/>
    </source>
</evidence>
<feature type="region of interest" description="Disordered" evidence="1">
    <location>
        <begin position="1"/>
        <end position="25"/>
    </location>
</feature>
<evidence type="ECO:0000313" key="4">
    <source>
        <dbReference type="Proteomes" id="UP001595765"/>
    </source>
</evidence>
<keyword evidence="2" id="KW-0472">Membrane</keyword>
<keyword evidence="2" id="KW-1133">Transmembrane helix</keyword>
<keyword evidence="2" id="KW-0812">Transmembrane</keyword>
<comment type="caution">
    <text evidence="3">The sequence shown here is derived from an EMBL/GenBank/DDBJ whole genome shotgun (WGS) entry which is preliminary data.</text>
</comment>
<feature type="transmembrane region" description="Helical" evidence="2">
    <location>
        <begin position="37"/>
        <end position="58"/>
    </location>
</feature>
<proteinExistence type="predicted"/>
<keyword evidence="4" id="KW-1185">Reference proteome</keyword>
<name>A0ABV8HQF0_9ACTN</name>
<reference evidence="4" key="1">
    <citation type="journal article" date="2019" name="Int. J. Syst. Evol. Microbiol.">
        <title>The Global Catalogue of Microorganisms (GCM) 10K type strain sequencing project: providing services to taxonomists for standard genome sequencing and annotation.</title>
        <authorList>
            <consortium name="The Broad Institute Genomics Platform"/>
            <consortium name="The Broad Institute Genome Sequencing Center for Infectious Disease"/>
            <person name="Wu L."/>
            <person name="Ma J."/>
        </authorList>
    </citation>
    <scope>NUCLEOTIDE SEQUENCE [LARGE SCALE GENOMIC DNA]</scope>
    <source>
        <strain evidence="4">CGMCC 4.7237</strain>
    </source>
</reference>
<dbReference type="EMBL" id="JBHSBB010000014">
    <property type="protein sequence ID" value="MFC4034283.1"/>
    <property type="molecule type" value="Genomic_DNA"/>
</dbReference>
<accession>A0ABV8HQF0</accession>
<dbReference type="Proteomes" id="UP001595765">
    <property type="component" value="Unassembled WGS sequence"/>
</dbReference>
<evidence type="ECO:0000313" key="3">
    <source>
        <dbReference type="EMBL" id="MFC4034283.1"/>
    </source>
</evidence>